<dbReference type="Proteomes" id="UP001157911">
    <property type="component" value="Unassembled WGS sequence"/>
</dbReference>
<protein>
    <submittedName>
        <fullName evidence="2">Uncharacterized protein</fullName>
    </submittedName>
</protein>
<sequence>MKDINSLKESLNRALKEEIPALDENLRNKIVEVTLKVIEKSAIFQQTPTNSKELQSLIEPVIWKVAKALESKLDKVKEELIKNDDENTLNLARAIGSVVNERANGIEKSIEQAKDDIEKTIRDINWQNDRLY</sequence>
<reference evidence="2 3" key="1">
    <citation type="submission" date="2017-05" db="EMBL/GenBank/DDBJ databases">
        <authorList>
            <person name="Varghese N."/>
            <person name="Submissions S."/>
        </authorList>
    </citation>
    <scope>NUCLEOTIDE SEQUENCE [LARGE SCALE GENOMIC DNA]</scope>
    <source>
        <strain evidence="2 3">DSM 15522</strain>
    </source>
</reference>
<dbReference type="RefSeq" id="WP_283400176.1">
    <property type="nucleotide sequence ID" value="NZ_FXUB01000001.1"/>
</dbReference>
<keyword evidence="3" id="KW-1185">Reference proteome</keyword>
<gene>
    <name evidence="2" type="ORF">SAMN06265339_0686</name>
</gene>
<keyword evidence="1" id="KW-0175">Coiled coil</keyword>
<organism evidence="2 3">
    <name type="scientific">Desulfurobacterium pacificum</name>
    <dbReference type="NCBI Taxonomy" id="240166"/>
    <lineage>
        <taxon>Bacteria</taxon>
        <taxon>Pseudomonadati</taxon>
        <taxon>Aquificota</taxon>
        <taxon>Aquificia</taxon>
        <taxon>Desulfurobacteriales</taxon>
        <taxon>Desulfurobacteriaceae</taxon>
        <taxon>Desulfurobacterium</taxon>
    </lineage>
</organism>
<dbReference type="EMBL" id="FXUB01000001">
    <property type="protein sequence ID" value="SMP09038.1"/>
    <property type="molecule type" value="Genomic_DNA"/>
</dbReference>
<evidence type="ECO:0000313" key="2">
    <source>
        <dbReference type="EMBL" id="SMP09038.1"/>
    </source>
</evidence>
<proteinExistence type="predicted"/>
<name>A0ABY1NGA9_9BACT</name>
<evidence type="ECO:0000256" key="1">
    <source>
        <dbReference type="SAM" id="Coils"/>
    </source>
</evidence>
<feature type="coiled-coil region" evidence="1">
    <location>
        <begin position="66"/>
        <end position="123"/>
    </location>
</feature>
<accession>A0ABY1NGA9</accession>
<evidence type="ECO:0000313" key="3">
    <source>
        <dbReference type="Proteomes" id="UP001157911"/>
    </source>
</evidence>
<comment type="caution">
    <text evidence="2">The sequence shown here is derived from an EMBL/GenBank/DDBJ whole genome shotgun (WGS) entry which is preliminary data.</text>
</comment>